<gene>
    <name evidence="3" type="primary">LOC127751287</name>
</gene>
<evidence type="ECO:0000313" key="2">
    <source>
        <dbReference type="Proteomes" id="UP000504606"/>
    </source>
</evidence>
<feature type="transmembrane region" description="Helical" evidence="1">
    <location>
        <begin position="179"/>
        <end position="198"/>
    </location>
</feature>
<dbReference type="GeneID" id="127751287"/>
<dbReference type="KEGG" id="foc:127751287"/>
<evidence type="ECO:0000256" key="1">
    <source>
        <dbReference type="SAM" id="Phobius"/>
    </source>
</evidence>
<evidence type="ECO:0000313" key="3">
    <source>
        <dbReference type="RefSeq" id="XP_052130526.1"/>
    </source>
</evidence>
<feature type="transmembrane region" description="Helical" evidence="1">
    <location>
        <begin position="139"/>
        <end position="159"/>
    </location>
</feature>
<dbReference type="AlphaFoldDB" id="A0A9C6XU16"/>
<dbReference type="OrthoDB" id="10444356at2759"/>
<keyword evidence="1" id="KW-0472">Membrane</keyword>
<feature type="transmembrane region" description="Helical" evidence="1">
    <location>
        <begin position="66"/>
        <end position="88"/>
    </location>
</feature>
<sequence>MSYFEDQPNSDEVLEIPVRLMRAVWAWPDESRHPAAAWLSINVICGPLLVLMAANTAYIFSGEYESYLTVLGVVGDVVAVIVVIAKALCLHHHGCELLAIRKCLQDSFERVENMLAPTEARVANYRCIVQTRKFCRWMLFLYIPFSISGIVLNVYNATLPPDQRQLNIKIPAFITRTSYTYWPALLLICVVFYTFPLISGNDSEM</sequence>
<name>A0A9C6XU16_FRAOC</name>
<organism evidence="2 3">
    <name type="scientific">Frankliniella occidentalis</name>
    <name type="common">Western flower thrips</name>
    <name type="synonym">Euthrips occidentalis</name>
    <dbReference type="NCBI Taxonomy" id="133901"/>
    <lineage>
        <taxon>Eukaryota</taxon>
        <taxon>Metazoa</taxon>
        <taxon>Ecdysozoa</taxon>
        <taxon>Arthropoda</taxon>
        <taxon>Hexapoda</taxon>
        <taxon>Insecta</taxon>
        <taxon>Pterygota</taxon>
        <taxon>Neoptera</taxon>
        <taxon>Paraneoptera</taxon>
        <taxon>Thysanoptera</taxon>
        <taxon>Terebrantia</taxon>
        <taxon>Thripoidea</taxon>
        <taxon>Thripidae</taxon>
        <taxon>Frankliniella</taxon>
    </lineage>
</organism>
<reference evidence="3" key="1">
    <citation type="submission" date="2025-08" db="UniProtKB">
        <authorList>
            <consortium name="RefSeq"/>
        </authorList>
    </citation>
    <scope>IDENTIFICATION</scope>
    <source>
        <tissue evidence="3">Whole organism</tissue>
    </source>
</reference>
<dbReference type="Proteomes" id="UP000504606">
    <property type="component" value="Unplaced"/>
</dbReference>
<accession>A0A9C6XU16</accession>
<proteinExistence type="predicted"/>
<keyword evidence="1" id="KW-0812">Transmembrane</keyword>
<keyword evidence="1" id="KW-1133">Transmembrane helix</keyword>
<protein>
    <submittedName>
        <fullName evidence="3">Uncharacterized protein LOC127751287</fullName>
    </submittedName>
</protein>
<keyword evidence="2" id="KW-1185">Reference proteome</keyword>
<dbReference type="RefSeq" id="XP_052130526.1">
    <property type="nucleotide sequence ID" value="XM_052274566.1"/>
</dbReference>
<feature type="transmembrane region" description="Helical" evidence="1">
    <location>
        <begin position="35"/>
        <end position="60"/>
    </location>
</feature>